<dbReference type="Proteomes" id="UP000539313">
    <property type="component" value="Unassembled WGS sequence"/>
</dbReference>
<dbReference type="AlphaFoldDB" id="A0A7W3N386"/>
<gene>
    <name evidence="1" type="ORF">HNR21_005611</name>
</gene>
<dbReference type="RefSeq" id="WP_182707538.1">
    <property type="nucleotide sequence ID" value="NZ_JACJII010000001.1"/>
</dbReference>
<comment type="caution">
    <text evidence="1">The sequence shown here is derived from an EMBL/GenBank/DDBJ whole genome shotgun (WGS) entry which is preliminary data.</text>
</comment>
<evidence type="ECO:0000313" key="2">
    <source>
        <dbReference type="Proteomes" id="UP000539313"/>
    </source>
</evidence>
<dbReference type="InterPro" id="IPR046175">
    <property type="entry name" value="DUF6177"/>
</dbReference>
<evidence type="ECO:0000313" key="1">
    <source>
        <dbReference type="EMBL" id="MBA9006729.1"/>
    </source>
</evidence>
<keyword evidence="2" id="KW-1185">Reference proteome</keyword>
<protein>
    <submittedName>
        <fullName evidence="1">Uncharacterized protein</fullName>
    </submittedName>
</protein>
<dbReference type="Pfam" id="PF19674">
    <property type="entry name" value="DUF6177"/>
    <property type="match status" value="1"/>
</dbReference>
<name>A0A7W3N386_9ACTN</name>
<accession>A0A7W3N386</accession>
<reference evidence="1 2" key="1">
    <citation type="submission" date="2020-08" db="EMBL/GenBank/DDBJ databases">
        <title>Sequencing the genomes of 1000 actinobacteria strains.</title>
        <authorList>
            <person name="Klenk H.-P."/>
        </authorList>
    </citation>
    <scope>NUCLEOTIDE SEQUENCE [LARGE SCALE GENOMIC DNA]</scope>
    <source>
        <strain evidence="1 2">DSM 45823</strain>
    </source>
</reference>
<organism evidence="1 2">
    <name type="scientific">Thermomonospora cellulosilytica</name>
    <dbReference type="NCBI Taxonomy" id="1411118"/>
    <lineage>
        <taxon>Bacteria</taxon>
        <taxon>Bacillati</taxon>
        <taxon>Actinomycetota</taxon>
        <taxon>Actinomycetes</taxon>
        <taxon>Streptosporangiales</taxon>
        <taxon>Thermomonosporaceae</taxon>
        <taxon>Thermomonospora</taxon>
    </lineage>
</organism>
<sequence length="336" mass="35472">MSAHPAVDILTRRSAVVVQDRPLVPLSSWLTDVMARCATSGLAVQVLTPHDARITLPLRMALGGPKARWVVQEPGDGYYDGFSGLPLEWDGAMFAPVGQETPRPSDAYLVEPPAGLGHHLVVDLRLVHEPTSALELGGAVEGLARTLAGTSPRSWGTAEPALARWSPSELTALARRRAPQATFLTFMGPHDAAADGPRFGGTERVSRVTSGVKETVTFAVAYEPGRPPPLEELAAVADGHARAGTLLTMTVQWVPGRADLTYPPRWQGAAVPVALAVGPEGVAETGAEHMAAAPVEGRVIGDDARPGMWYVLGDGTDTAAWGRLGDLMGRLRTSGR</sequence>
<dbReference type="EMBL" id="JACJII010000001">
    <property type="protein sequence ID" value="MBA9006729.1"/>
    <property type="molecule type" value="Genomic_DNA"/>
</dbReference>
<proteinExistence type="predicted"/>